<feature type="chain" id="PRO_5040740576" evidence="1">
    <location>
        <begin position="28"/>
        <end position="149"/>
    </location>
</feature>
<evidence type="ECO:0000313" key="2">
    <source>
        <dbReference type="EMBL" id="KAJ2934093.1"/>
    </source>
</evidence>
<comment type="caution">
    <text evidence="2">The sequence shown here is derived from an EMBL/GenBank/DDBJ whole genome shotgun (WGS) entry which is preliminary data.</text>
</comment>
<sequence>MATLLHGIQYLLLALLVLPNLGTLIAAAKTFKIVSGYPSAITTYVNRESRESVASGATIVNTAADNWMGFINSKENAPGGNTGTGTFKAGFLKKMTTPLISFSSVASDYTVEGEISKSRVGQKVIDDGLENGPTANFYNFRFPSKLKVG</sequence>
<evidence type="ECO:0000313" key="3">
    <source>
        <dbReference type="Proteomes" id="UP001140091"/>
    </source>
</evidence>
<feature type="signal peptide" evidence="1">
    <location>
        <begin position="1"/>
        <end position="27"/>
    </location>
</feature>
<evidence type="ECO:0000256" key="1">
    <source>
        <dbReference type="SAM" id="SignalP"/>
    </source>
</evidence>
<name>A0A9W8JI64_9AGAR</name>
<dbReference type="EMBL" id="JANBPK010000726">
    <property type="protein sequence ID" value="KAJ2934093.1"/>
    <property type="molecule type" value="Genomic_DNA"/>
</dbReference>
<keyword evidence="3" id="KW-1185">Reference proteome</keyword>
<dbReference type="AlphaFoldDB" id="A0A9W8JI64"/>
<dbReference type="Proteomes" id="UP001140091">
    <property type="component" value="Unassembled WGS sequence"/>
</dbReference>
<organism evidence="2 3">
    <name type="scientific">Candolleomyces eurysporus</name>
    <dbReference type="NCBI Taxonomy" id="2828524"/>
    <lineage>
        <taxon>Eukaryota</taxon>
        <taxon>Fungi</taxon>
        <taxon>Dikarya</taxon>
        <taxon>Basidiomycota</taxon>
        <taxon>Agaricomycotina</taxon>
        <taxon>Agaricomycetes</taxon>
        <taxon>Agaricomycetidae</taxon>
        <taxon>Agaricales</taxon>
        <taxon>Agaricineae</taxon>
        <taxon>Psathyrellaceae</taxon>
        <taxon>Candolleomyces</taxon>
    </lineage>
</organism>
<reference evidence="2" key="1">
    <citation type="submission" date="2022-06" db="EMBL/GenBank/DDBJ databases">
        <title>Genome Sequence of Candolleomyces eurysporus.</title>
        <authorList>
            <person name="Buettner E."/>
        </authorList>
    </citation>
    <scope>NUCLEOTIDE SEQUENCE</scope>
    <source>
        <strain evidence="2">VTCC 930004</strain>
    </source>
</reference>
<proteinExistence type="predicted"/>
<accession>A0A9W8JI64</accession>
<dbReference type="OrthoDB" id="6770063at2759"/>
<feature type="non-terminal residue" evidence="2">
    <location>
        <position position="149"/>
    </location>
</feature>
<keyword evidence="1" id="KW-0732">Signal</keyword>
<protein>
    <submittedName>
        <fullName evidence="2">Uncharacterized protein</fullName>
    </submittedName>
</protein>
<gene>
    <name evidence="2" type="ORF">H1R20_g3000</name>
</gene>